<dbReference type="InterPro" id="IPR045851">
    <property type="entry name" value="AMP-bd_C_sf"/>
</dbReference>
<dbReference type="Proteomes" id="UP001595975">
    <property type="component" value="Unassembled WGS sequence"/>
</dbReference>
<dbReference type="Pfam" id="PF13193">
    <property type="entry name" value="AMP-binding_C"/>
    <property type="match status" value="2"/>
</dbReference>
<comment type="cofactor">
    <cofactor evidence="1">
        <name>pantetheine 4'-phosphate</name>
        <dbReference type="ChEBI" id="CHEBI:47942"/>
    </cofactor>
</comment>
<feature type="domain" description="Carrier" evidence="4">
    <location>
        <begin position="2033"/>
        <end position="2108"/>
    </location>
</feature>
<dbReference type="Gene3D" id="3.30.300.30">
    <property type="match status" value="2"/>
</dbReference>
<dbReference type="PROSITE" id="PS00012">
    <property type="entry name" value="PHOSPHOPANTETHEINE"/>
    <property type="match status" value="1"/>
</dbReference>
<keyword evidence="6" id="KW-1185">Reference proteome</keyword>
<proteinExistence type="predicted"/>
<dbReference type="CDD" id="cd05930">
    <property type="entry name" value="A_NRPS"/>
    <property type="match status" value="1"/>
</dbReference>
<dbReference type="PROSITE" id="PS50075">
    <property type="entry name" value="CARRIER"/>
    <property type="match status" value="2"/>
</dbReference>
<dbReference type="Pfam" id="PF00501">
    <property type="entry name" value="AMP-binding"/>
    <property type="match status" value="2"/>
</dbReference>
<accession>A0ABW0X6Z4</accession>
<dbReference type="EMBL" id="JBHSOF010000038">
    <property type="protein sequence ID" value="MFC5666313.1"/>
    <property type="molecule type" value="Genomic_DNA"/>
</dbReference>
<gene>
    <name evidence="5" type="ORF">ACFP3U_25490</name>
</gene>
<dbReference type="Gene3D" id="3.30.559.10">
    <property type="entry name" value="Chloramphenicol acetyltransferase-like domain"/>
    <property type="match status" value="2"/>
</dbReference>
<dbReference type="SUPFAM" id="SSF52777">
    <property type="entry name" value="CoA-dependent acyltransferases"/>
    <property type="match status" value="4"/>
</dbReference>
<dbReference type="RefSeq" id="WP_380227985.1">
    <property type="nucleotide sequence ID" value="NZ_JBHSOF010000038.1"/>
</dbReference>
<evidence type="ECO:0000313" key="6">
    <source>
        <dbReference type="Proteomes" id="UP001595975"/>
    </source>
</evidence>
<organism evidence="5 6">
    <name type="scientific">Kitasatospora misakiensis</name>
    <dbReference type="NCBI Taxonomy" id="67330"/>
    <lineage>
        <taxon>Bacteria</taxon>
        <taxon>Bacillati</taxon>
        <taxon>Actinomycetota</taxon>
        <taxon>Actinomycetes</taxon>
        <taxon>Kitasatosporales</taxon>
        <taxon>Streptomycetaceae</taxon>
        <taxon>Kitasatospora</taxon>
    </lineage>
</organism>
<evidence type="ECO:0000256" key="2">
    <source>
        <dbReference type="ARBA" id="ARBA00022450"/>
    </source>
</evidence>
<dbReference type="CDD" id="cd19531">
    <property type="entry name" value="LCL_NRPS-like"/>
    <property type="match status" value="1"/>
</dbReference>
<evidence type="ECO:0000256" key="1">
    <source>
        <dbReference type="ARBA" id="ARBA00001957"/>
    </source>
</evidence>
<keyword evidence="3" id="KW-0597">Phosphoprotein</keyword>
<dbReference type="InterPro" id="IPR020806">
    <property type="entry name" value="PKS_PP-bd"/>
</dbReference>
<comment type="caution">
    <text evidence="5">The sequence shown here is derived from an EMBL/GenBank/DDBJ whole genome shotgun (WGS) entry which is preliminary data.</text>
</comment>
<dbReference type="InterPro" id="IPR023213">
    <property type="entry name" value="CAT-like_dom_sf"/>
</dbReference>
<protein>
    <submittedName>
        <fullName evidence="5">Amino acid adenylation domain-containing protein</fullName>
    </submittedName>
</protein>
<evidence type="ECO:0000259" key="4">
    <source>
        <dbReference type="PROSITE" id="PS50075"/>
    </source>
</evidence>
<evidence type="ECO:0000256" key="3">
    <source>
        <dbReference type="ARBA" id="ARBA00022553"/>
    </source>
</evidence>
<dbReference type="Pfam" id="PF00668">
    <property type="entry name" value="Condensation"/>
    <property type="match status" value="2"/>
</dbReference>
<dbReference type="SUPFAM" id="SSF47336">
    <property type="entry name" value="ACP-like"/>
    <property type="match status" value="2"/>
</dbReference>
<dbReference type="SMART" id="SM00823">
    <property type="entry name" value="PKS_PP"/>
    <property type="match status" value="2"/>
</dbReference>
<dbReference type="InterPro" id="IPR006162">
    <property type="entry name" value="Ppantetheine_attach_site"/>
</dbReference>
<dbReference type="Gene3D" id="3.30.559.30">
    <property type="entry name" value="Nonribosomal peptide synthetase, condensation domain"/>
    <property type="match status" value="2"/>
</dbReference>
<dbReference type="InterPro" id="IPR000873">
    <property type="entry name" value="AMP-dep_synth/lig_dom"/>
</dbReference>
<evidence type="ECO:0000313" key="5">
    <source>
        <dbReference type="EMBL" id="MFC5666313.1"/>
    </source>
</evidence>
<feature type="domain" description="Carrier" evidence="4">
    <location>
        <begin position="966"/>
        <end position="1041"/>
    </location>
</feature>
<dbReference type="PANTHER" id="PTHR45527">
    <property type="entry name" value="NONRIBOSOMAL PEPTIDE SYNTHETASE"/>
    <property type="match status" value="1"/>
</dbReference>
<name>A0ABW0X6Z4_9ACTN</name>
<keyword evidence="2" id="KW-0596">Phosphopantetheine</keyword>
<dbReference type="InterPro" id="IPR020845">
    <property type="entry name" value="AMP-binding_CS"/>
</dbReference>
<dbReference type="PROSITE" id="PS00455">
    <property type="entry name" value="AMP_BINDING"/>
    <property type="match status" value="2"/>
</dbReference>
<dbReference type="Gene3D" id="1.10.1200.10">
    <property type="entry name" value="ACP-like"/>
    <property type="match status" value="2"/>
</dbReference>
<dbReference type="PANTHER" id="PTHR45527:SF1">
    <property type="entry name" value="FATTY ACID SYNTHASE"/>
    <property type="match status" value="1"/>
</dbReference>
<dbReference type="Gene3D" id="3.40.50.980">
    <property type="match status" value="4"/>
</dbReference>
<dbReference type="InterPro" id="IPR010071">
    <property type="entry name" value="AA_adenyl_dom"/>
</dbReference>
<dbReference type="InterPro" id="IPR001242">
    <property type="entry name" value="Condensation_dom"/>
</dbReference>
<dbReference type="InterPro" id="IPR036736">
    <property type="entry name" value="ACP-like_sf"/>
</dbReference>
<dbReference type="InterPro" id="IPR025110">
    <property type="entry name" value="AMP-bd_C"/>
</dbReference>
<dbReference type="Pfam" id="PF00550">
    <property type="entry name" value="PP-binding"/>
    <property type="match status" value="2"/>
</dbReference>
<sequence>MSSLSRTDITSVHPLSPAQAGMLFHRLLDGNDTVYLNQDRYRLTGPLDTAAFRAAWQRVTDRHDALRTALVWKDLNEPLQVVRGRVAVPWEDLDLRGLGKEAQQLRVAELVEAQRSADPAEDAEAPFALTLVALADDRHELLWTSQHIVLDGWSAAVVLREVLACYREAMGGPPAALPAPVPQARYLSWLNGLDGTQSQRYWRVRLAGRETPTALSLPSPPPTSADGAPFRVPFSLGRETSDRLRACARAHRLTLASLLEGTWALTLSAFGGEHDVLFGAVRSGRMLDLPEAPEIVGMLVNTVPVRAAVDPAAPVAEWLAGLHRDLLDQRPYEHASLTDIQDWSDIARPNPVFESIVTVQTIPELTADELPPGLRVEHLANLVDSGYETALVITPSDTVTGELVCRPDTVDPGSARALAALFSRLLEQVGQHPGTPIGALDLVSGADRTLLDEALGARASLREPYPLLDLIADQVRRRPHAPAVTWGEQNQLTYQELDLLSGAWAAELVARGAGPERTVGICFPRSAELVVAMVAVLRAGAAYVPIDPGHPRQRRVDMLADTGTRLLLAAPECLSRFGGHEGVDVLPLTLSTRPEPPAAVDLPPVRPDSLAYVVYTSGSTGTPKGVSVQHRALNWFVNTVDYLDLAPGDVMGMASSPSFDALTFEVWTALAHGASLRVIPHDVLLDPTMLSACLLDWQVDVMYLTAALVEELARHVPGFARGLRVLLFGGQASDPAVVARVRAVSAPWRLFQVYGPTETTVWSSVQQVGDDSEDFVPLGRPLPRTTEYLLDADLRPVPPGVPGELYIGGAGVVRGYHGRPARTAERFLPDPFGPGRMYRTGDLARLRHDGLLEFLGRADEQVKIRGFRVEPGEIAAVLREHPEVDAAVVGVRHDRQRGTLLVAYTVSTAASEELRAFAAARLPAYMVPTHYVALDRLPLSVTGKVDRARLPDPEPIDEGPELACAAPPTPLERSIAAVWARFLGLPEVGVTQDFFHLGGHSLLAVRVSVALARELGIETTVRQLFDSRTVRGLAERADAGTAPVYEEIPRTPHGVPVPLSSGQRRLWMLQEMHPGSASYNSPVSLRLHGTLDLDALRGAVSDVVLRHDALRMRIEMTEDGPVQLAAPAAEVAIDAHDLTGLPAVEREGHARDLLTAEAARAFDLTRDTLLRCSVVRLEADEHLVMLTFHHIAYDAASEAVIAADLSARYQARLSGAAEPVAAPACSASDYAAWEHRRRSAGHHAAGLAYWRETLRDLPTLEMPADRLRPATRSSTSHSHDFSFTAEQHEALTELGKQHGATPFMTFLALFGILMQRHTRQDDLPIGSPMDLRDHPDLEGLVGFLVNTVVLRLDLAGAGTFADLLDRVRDTTLEAHTHGSVPFDLVVEDVNPARHADRSPLFDVLFQLSADPPPAWDLQGLSARPERPAVLAGTFDIEVELTARPDGSLAGRILGNADLFDEATVRLLADRFVLLADRIRAAPTAPLGELDVLLAADRAAVAALAEEPPAERTVPGDAPARLDESVARWARRNPTGPAVVRGATSLDYRGLDRRCGQLAARLRERGVGRGSVVGLWAEPRPETIVAILAILRAGAAYLPLEPSDPAERVWGMVRDRNCAALLTTEHVHRVPEEFRHLAVGLQPESGQAPLPAVAAADSDERDLAYVIHTSGSTGRPKAVGVEHRSVSHYAAVAAREYGLTTEDRVLQFSSFSFDAFVSELWTTLTAGATLLLSEDRVLSPADLHTALAATRTTVIDVPTAFWHHWCAWLAEQREPEIPGDLRLVVIGGEQANAGRLAQWHAAVGDAVRLVNSYGPTEATSVVTHADLTDSSRPHADERKVPIGHPLPGTRAYVLDDALRPVPPGVTGELYLAGVQLARGYLHAPALTAQSFLPDPWGPPGARMYRTGDIARLNSQGLLELLGRVDSQVKVRGFRIELDEVERVLAAFPGVRHAAAAVHTHEESGRLLVGYVVPSGDLRPDSAAILAFLRERLPQHCVPSTVMTVEELPLTRSGKVDRKALPGPGDEPTHRRPVPELTAAQKVLAEIWLSVLPVASVDPSDRFFDVGGHSLALSRVGARIRAELGLDVPLSLFYERPTLVEQASVIEALLEEEIAAMTDAEVQEALGSGSAHGT</sequence>
<dbReference type="InterPro" id="IPR009081">
    <property type="entry name" value="PP-bd_ACP"/>
</dbReference>
<reference evidence="6" key="1">
    <citation type="journal article" date="2019" name="Int. J. Syst. Evol. Microbiol.">
        <title>The Global Catalogue of Microorganisms (GCM) 10K type strain sequencing project: providing services to taxonomists for standard genome sequencing and annotation.</title>
        <authorList>
            <consortium name="The Broad Institute Genomics Platform"/>
            <consortium name="The Broad Institute Genome Sequencing Center for Infectious Disease"/>
            <person name="Wu L."/>
            <person name="Ma J."/>
        </authorList>
    </citation>
    <scope>NUCLEOTIDE SEQUENCE [LARGE SCALE GENOMIC DNA]</scope>
    <source>
        <strain evidence="6">CGMCC 4.1437</strain>
    </source>
</reference>
<dbReference type="NCBIfam" id="TIGR01733">
    <property type="entry name" value="AA-adenyl-dom"/>
    <property type="match status" value="2"/>
</dbReference>
<dbReference type="CDD" id="cd12117">
    <property type="entry name" value="A_NRPS_Srf_like"/>
    <property type="match status" value="1"/>
</dbReference>
<dbReference type="Gene3D" id="2.30.38.10">
    <property type="entry name" value="Luciferase, Domain 3"/>
    <property type="match status" value="2"/>
</dbReference>
<dbReference type="SUPFAM" id="SSF56801">
    <property type="entry name" value="Acetyl-CoA synthetase-like"/>
    <property type="match status" value="2"/>
</dbReference>